<dbReference type="EMBL" id="CP002046">
    <property type="protein sequence ID" value="EAP87703.1"/>
    <property type="molecule type" value="Genomic_DNA"/>
</dbReference>
<name>A3U636_CROAH</name>
<evidence type="ECO:0000313" key="2">
    <source>
        <dbReference type="EMBL" id="EAP87703.1"/>
    </source>
</evidence>
<dbReference type="AlphaFoldDB" id="A3U636"/>
<accession>A3U636</accession>
<keyword evidence="1" id="KW-0732">Signal</keyword>
<organism evidence="2 3">
    <name type="scientific">Croceibacter atlanticus (strain ATCC BAA-628 / JCM 21780 / CIP 108009 / IAM 15332 / KCTC 12090 / HTCC2559)</name>
    <dbReference type="NCBI Taxonomy" id="216432"/>
    <lineage>
        <taxon>Bacteria</taxon>
        <taxon>Pseudomonadati</taxon>
        <taxon>Bacteroidota</taxon>
        <taxon>Flavobacteriia</taxon>
        <taxon>Flavobacteriales</taxon>
        <taxon>Flavobacteriaceae</taxon>
        <taxon>Croceibacter</taxon>
    </lineage>
</organism>
<sequence>MFNTSHILKVLLLFILVTTLSSAQVGINTTSPQETLHIAGDDTTNIKVEGLSAANNVNNLGIGNSTRVYANENGDLTLATSPPSVEIVLDFSNYLDDNGVTVNQTGGGSAFTRTNRPLNTTFTLVRDAIIQINYSVSWSIRKNNNFKISDQRARIIQTGIYLVDDSDNSFVTQDLDGNTINPATVNCNLFGDLLNCLGTEALLGLSGQFYNNSSRTVGEANGFHNTGSDYVRLPAGTYKALFAVQVSVGNASGSGNIQFKLGTANDDIQIIAYYYN</sequence>
<dbReference type="GeneID" id="89452408"/>
<reference evidence="2 3" key="1">
    <citation type="journal article" date="2010" name="J. Bacteriol.">
        <title>The complete genome sequence of Croceibacter atlanticus HTCC2559T.</title>
        <authorList>
            <person name="Oh H.M."/>
            <person name="Kang I."/>
            <person name="Ferriera S."/>
            <person name="Giovannoni S.J."/>
            <person name="Cho J.C."/>
        </authorList>
    </citation>
    <scope>NUCLEOTIDE SEQUENCE [LARGE SCALE GENOMIC DNA]</scope>
    <source>
        <strain evidence="3">ATCC BAA-628 / HTCC2559 / KCTC 12090</strain>
    </source>
</reference>
<keyword evidence="3" id="KW-1185">Reference proteome</keyword>
<evidence type="ECO:0000313" key="3">
    <source>
        <dbReference type="Proteomes" id="UP000002297"/>
    </source>
</evidence>
<dbReference type="HOGENOM" id="CLU_096039_0_0_10"/>
<protein>
    <submittedName>
        <fullName evidence="2">Uncharacterized protein</fullName>
    </submittedName>
</protein>
<feature type="signal peptide" evidence="1">
    <location>
        <begin position="1"/>
        <end position="23"/>
    </location>
</feature>
<dbReference type="STRING" id="216432.CA2559_03070"/>
<dbReference type="KEGG" id="cat:CA2559_03070"/>
<proteinExistence type="predicted"/>
<evidence type="ECO:0000256" key="1">
    <source>
        <dbReference type="SAM" id="SignalP"/>
    </source>
</evidence>
<dbReference type="OrthoDB" id="1330243at2"/>
<dbReference type="RefSeq" id="WP_013186380.1">
    <property type="nucleotide sequence ID" value="NC_014230.1"/>
</dbReference>
<gene>
    <name evidence="2" type="ordered locus">CA2559_03070</name>
</gene>
<feature type="chain" id="PRO_5002660253" evidence="1">
    <location>
        <begin position="24"/>
        <end position="276"/>
    </location>
</feature>
<dbReference type="Proteomes" id="UP000002297">
    <property type="component" value="Chromosome"/>
</dbReference>